<dbReference type="Proteomes" id="UP000177622">
    <property type="component" value="Unassembled WGS sequence"/>
</dbReference>
<keyword evidence="4" id="KW-1185">Reference proteome</keyword>
<keyword evidence="1" id="KW-0539">Nucleus</keyword>
<dbReference type="RefSeq" id="XP_022482731.1">
    <property type="nucleotide sequence ID" value="XM_022637428.1"/>
</dbReference>
<dbReference type="GO" id="GO:0006351">
    <property type="term" value="P:DNA-templated transcription"/>
    <property type="evidence" value="ECO:0007669"/>
    <property type="project" value="InterPro"/>
</dbReference>
<evidence type="ECO:0000259" key="2">
    <source>
        <dbReference type="Pfam" id="PF04082"/>
    </source>
</evidence>
<sequence length="613" mass="67487">MGAQEQPGPSSFFRCGVLASSGHVLGPPCHKCVHAGVECVLATSNRGGYRRRKTHDLLVDSASTEWQYSTPEDREGAQESTPASICATHQNTHEQFEIRDSAQSAGIIDDTFASTDLHNTSDALKFLSKIACSTSTNILPCTEPLHLAQYSGNQATVPETGLLEYHLVKAGILTPSQVLNLVERFATIYHPFYPIAPEKSLNRAFISETARSEPYLLTAICVIGAKDMANGEHILGTCAQYMSSLVTEIVAGKKCGVDAIEALLLLAEWEPQCSLPGSANLGYGQEDMAAWMHIGLAVRLAYSRRLDRTQFYDVSRNRGANASRERLVWAVLYCNMGAGAQMMLVGSYAAYLDDFRGAIAAWNCVWGSLTCSQNIKILLQLSYEYLRLYANAFAFQAAALRTISPNFPGVENRGAHTEDLGSLPEARFMYESIDAAKALLTIVNNYIPSAENLNQFPIRFPLYCVNAAVFLYKIWSLNAISHPERGSVRRLIGDAISSLRKGTTGSSELGARYANLLEILWKRVDRIFATDDANPTFDNQARPLPQFQVRPQYVQDGFSWLDLEAIGEFVLGGAASNDIDLTNMQRTMDTSFCEGADWGDAQFFASNEFSRIF</sequence>
<dbReference type="CDD" id="cd12148">
    <property type="entry name" value="fungal_TF_MHR"/>
    <property type="match status" value="1"/>
</dbReference>
<evidence type="ECO:0000313" key="4">
    <source>
        <dbReference type="Proteomes" id="UP000177622"/>
    </source>
</evidence>
<dbReference type="OrthoDB" id="5818554at2759"/>
<proteinExistence type="predicted"/>
<dbReference type="AlphaFoldDB" id="A0A1F5L2P9"/>
<organism evidence="3 4">
    <name type="scientific">Penicillium arizonense</name>
    <dbReference type="NCBI Taxonomy" id="1835702"/>
    <lineage>
        <taxon>Eukaryota</taxon>
        <taxon>Fungi</taxon>
        <taxon>Dikarya</taxon>
        <taxon>Ascomycota</taxon>
        <taxon>Pezizomycotina</taxon>
        <taxon>Eurotiomycetes</taxon>
        <taxon>Eurotiomycetidae</taxon>
        <taxon>Eurotiales</taxon>
        <taxon>Aspergillaceae</taxon>
        <taxon>Penicillium</taxon>
    </lineage>
</organism>
<dbReference type="STRING" id="1835702.A0A1F5L2P9"/>
<dbReference type="GO" id="GO:0005634">
    <property type="term" value="C:nucleus"/>
    <property type="evidence" value="ECO:0007669"/>
    <property type="project" value="TreeGrafter"/>
</dbReference>
<evidence type="ECO:0000256" key="1">
    <source>
        <dbReference type="ARBA" id="ARBA00023242"/>
    </source>
</evidence>
<dbReference type="EMBL" id="LXJU01000052">
    <property type="protein sequence ID" value="OGE47270.1"/>
    <property type="molecule type" value="Genomic_DNA"/>
</dbReference>
<dbReference type="InterPro" id="IPR052780">
    <property type="entry name" value="AAA_Catabolism_Regulators"/>
</dbReference>
<protein>
    <recommendedName>
        <fullName evidence="2">Xylanolytic transcriptional activator regulatory domain-containing protein</fullName>
    </recommendedName>
</protein>
<dbReference type="Pfam" id="PF04082">
    <property type="entry name" value="Fungal_trans"/>
    <property type="match status" value="1"/>
</dbReference>
<dbReference type="PANTHER" id="PTHR31644">
    <property type="entry name" value="TRANSCRIPTIONAL ACTIVATOR ARO80-RELATED"/>
    <property type="match status" value="1"/>
</dbReference>
<accession>A0A1F5L2P9</accession>
<dbReference type="GeneID" id="34582162"/>
<dbReference type="GO" id="GO:0000981">
    <property type="term" value="F:DNA-binding transcription factor activity, RNA polymerase II-specific"/>
    <property type="evidence" value="ECO:0007669"/>
    <property type="project" value="TreeGrafter"/>
</dbReference>
<comment type="caution">
    <text evidence="3">The sequence shown here is derived from an EMBL/GenBank/DDBJ whole genome shotgun (WGS) entry which is preliminary data.</text>
</comment>
<evidence type="ECO:0000313" key="3">
    <source>
        <dbReference type="EMBL" id="OGE47270.1"/>
    </source>
</evidence>
<dbReference type="GO" id="GO:0003677">
    <property type="term" value="F:DNA binding"/>
    <property type="evidence" value="ECO:0007669"/>
    <property type="project" value="InterPro"/>
</dbReference>
<name>A0A1F5L2P9_PENAI</name>
<reference evidence="3 4" key="1">
    <citation type="journal article" date="2016" name="Sci. Rep.">
        <title>Penicillium arizonense, a new, genome sequenced fungal species, reveals a high chemical diversity in secreted metabolites.</title>
        <authorList>
            <person name="Grijseels S."/>
            <person name="Nielsen J.C."/>
            <person name="Randelovic M."/>
            <person name="Nielsen J."/>
            <person name="Nielsen K.F."/>
            <person name="Workman M."/>
            <person name="Frisvad J.C."/>
        </authorList>
    </citation>
    <scope>NUCLEOTIDE SEQUENCE [LARGE SCALE GENOMIC DNA]</scope>
    <source>
        <strain evidence="3 4">CBS 141311</strain>
    </source>
</reference>
<dbReference type="InterPro" id="IPR007219">
    <property type="entry name" value="XnlR_reg_dom"/>
</dbReference>
<dbReference type="PANTHER" id="PTHR31644:SF1">
    <property type="entry name" value="ZN(II)2CYS6 TRANSCRIPTION FACTOR (EUROFUNG)"/>
    <property type="match status" value="1"/>
</dbReference>
<dbReference type="GO" id="GO:0008270">
    <property type="term" value="F:zinc ion binding"/>
    <property type="evidence" value="ECO:0007669"/>
    <property type="project" value="InterPro"/>
</dbReference>
<feature type="domain" description="Xylanolytic transcriptional activator regulatory" evidence="2">
    <location>
        <begin position="183"/>
        <end position="333"/>
    </location>
</feature>
<gene>
    <name evidence="3" type="ORF">PENARI_c052G11461</name>
</gene>